<dbReference type="RefSeq" id="WP_185067514.1">
    <property type="nucleotide sequence ID" value="NZ_JACHMB010000001.1"/>
</dbReference>
<reference evidence="1 2" key="1">
    <citation type="submission" date="2020-08" db="EMBL/GenBank/DDBJ databases">
        <title>Sequencing the genomes of 1000 actinobacteria strains.</title>
        <authorList>
            <person name="Klenk H.-P."/>
        </authorList>
    </citation>
    <scope>NUCLEOTIDE SEQUENCE [LARGE SCALE GENOMIC DNA]</scope>
    <source>
        <strain evidence="1 2">DSM 45507</strain>
    </source>
</reference>
<name>A0A7W9FXU1_9ACTN</name>
<dbReference type="EMBL" id="JACHMB010000001">
    <property type="protein sequence ID" value="MBB5773542.1"/>
    <property type="molecule type" value="Genomic_DNA"/>
</dbReference>
<proteinExistence type="predicted"/>
<dbReference type="AlphaFoldDB" id="A0A7W9FXU1"/>
<keyword evidence="2" id="KW-1185">Reference proteome</keyword>
<accession>A0A7W9FXU1</accession>
<sequence length="90" mass="10458">MTTWVNLEDVNEVARRLEITPAATTTCDFPTAMRSYEPPEYASYWNDLESRPFMPTAEELEQYLIIMGRITGRFYDREWFASPGLLCALP</sequence>
<comment type="caution">
    <text evidence="1">The sequence shown here is derived from an EMBL/GenBank/DDBJ whole genome shotgun (WGS) entry which is preliminary data.</text>
</comment>
<evidence type="ECO:0000313" key="2">
    <source>
        <dbReference type="Proteomes" id="UP000579153"/>
    </source>
</evidence>
<evidence type="ECO:0000313" key="1">
    <source>
        <dbReference type="EMBL" id="MBB5773542.1"/>
    </source>
</evidence>
<organism evidence="1 2">
    <name type="scientific">Nonomuraea jabiensis</name>
    <dbReference type="NCBI Taxonomy" id="882448"/>
    <lineage>
        <taxon>Bacteria</taxon>
        <taxon>Bacillati</taxon>
        <taxon>Actinomycetota</taxon>
        <taxon>Actinomycetes</taxon>
        <taxon>Streptosporangiales</taxon>
        <taxon>Streptosporangiaceae</taxon>
        <taxon>Nonomuraea</taxon>
    </lineage>
</organism>
<dbReference type="Proteomes" id="UP000579153">
    <property type="component" value="Unassembled WGS sequence"/>
</dbReference>
<protein>
    <submittedName>
        <fullName evidence="1">Uncharacterized protein</fullName>
    </submittedName>
</protein>
<gene>
    <name evidence="1" type="ORF">HD596_000298</name>
</gene>